<dbReference type="OrthoDB" id="10446823at2759"/>
<evidence type="ECO:0000313" key="2">
    <source>
        <dbReference type="EMBL" id="KIO33827.1"/>
    </source>
</evidence>
<evidence type="ECO:0000256" key="1">
    <source>
        <dbReference type="SAM" id="MobiDB-lite"/>
    </source>
</evidence>
<evidence type="ECO:0000313" key="3">
    <source>
        <dbReference type="Proteomes" id="UP000054248"/>
    </source>
</evidence>
<reference evidence="3" key="2">
    <citation type="submission" date="2015-01" db="EMBL/GenBank/DDBJ databases">
        <title>Evolutionary Origins and Diversification of the Mycorrhizal Mutualists.</title>
        <authorList>
            <consortium name="DOE Joint Genome Institute"/>
            <consortium name="Mycorrhizal Genomics Consortium"/>
            <person name="Kohler A."/>
            <person name="Kuo A."/>
            <person name="Nagy L.G."/>
            <person name="Floudas D."/>
            <person name="Copeland A."/>
            <person name="Barry K.W."/>
            <person name="Cichocki N."/>
            <person name="Veneault-Fourrey C."/>
            <person name="LaButti K."/>
            <person name="Lindquist E.A."/>
            <person name="Lipzen A."/>
            <person name="Lundell T."/>
            <person name="Morin E."/>
            <person name="Murat C."/>
            <person name="Riley R."/>
            <person name="Ohm R."/>
            <person name="Sun H."/>
            <person name="Tunlid A."/>
            <person name="Henrissat B."/>
            <person name="Grigoriev I.V."/>
            <person name="Hibbett D.S."/>
            <person name="Martin F."/>
        </authorList>
    </citation>
    <scope>NUCLEOTIDE SEQUENCE [LARGE SCALE GENOMIC DNA]</scope>
    <source>
        <strain evidence="3">MUT 4182</strain>
    </source>
</reference>
<keyword evidence="3" id="KW-1185">Reference proteome</keyword>
<accession>A0A0C3MJH5</accession>
<dbReference type="Proteomes" id="UP000054248">
    <property type="component" value="Unassembled WGS sequence"/>
</dbReference>
<proteinExistence type="predicted"/>
<organism evidence="2 3">
    <name type="scientific">Tulasnella calospora MUT 4182</name>
    <dbReference type="NCBI Taxonomy" id="1051891"/>
    <lineage>
        <taxon>Eukaryota</taxon>
        <taxon>Fungi</taxon>
        <taxon>Dikarya</taxon>
        <taxon>Basidiomycota</taxon>
        <taxon>Agaricomycotina</taxon>
        <taxon>Agaricomycetes</taxon>
        <taxon>Cantharellales</taxon>
        <taxon>Tulasnellaceae</taxon>
        <taxon>Tulasnella</taxon>
    </lineage>
</organism>
<feature type="compositionally biased region" description="Polar residues" evidence="1">
    <location>
        <begin position="317"/>
        <end position="333"/>
    </location>
</feature>
<reference evidence="2 3" key="1">
    <citation type="submission" date="2014-04" db="EMBL/GenBank/DDBJ databases">
        <authorList>
            <consortium name="DOE Joint Genome Institute"/>
            <person name="Kuo A."/>
            <person name="Girlanda M."/>
            <person name="Perotto S."/>
            <person name="Kohler A."/>
            <person name="Nagy L.G."/>
            <person name="Floudas D."/>
            <person name="Copeland A."/>
            <person name="Barry K.W."/>
            <person name="Cichocki N."/>
            <person name="Veneault-Fourrey C."/>
            <person name="LaButti K."/>
            <person name="Lindquist E.A."/>
            <person name="Lipzen A."/>
            <person name="Lundell T."/>
            <person name="Morin E."/>
            <person name="Murat C."/>
            <person name="Sun H."/>
            <person name="Tunlid A."/>
            <person name="Henrissat B."/>
            <person name="Grigoriev I.V."/>
            <person name="Hibbett D.S."/>
            <person name="Martin F."/>
            <person name="Nordberg H.P."/>
            <person name="Cantor M.N."/>
            <person name="Hua S.X."/>
        </authorList>
    </citation>
    <scope>NUCLEOTIDE SEQUENCE [LARGE SCALE GENOMIC DNA]</scope>
    <source>
        <strain evidence="2 3">MUT 4182</strain>
    </source>
</reference>
<dbReference type="HOGENOM" id="CLU_700558_0_0_1"/>
<name>A0A0C3MJH5_9AGAM</name>
<dbReference type="AlphaFoldDB" id="A0A0C3MJH5"/>
<feature type="region of interest" description="Disordered" evidence="1">
    <location>
        <begin position="31"/>
        <end position="50"/>
    </location>
</feature>
<feature type="region of interest" description="Disordered" evidence="1">
    <location>
        <begin position="307"/>
        <end position="346"/>
    </location>
</feature>
<dbReference type="EMBL" id="KN822946">
    <property type="protein sequence ID" value="KIO33827.1"/>
    <property type="molecule type" value="Genomic_DNA"/>
</dbReference>
<protein>
    <submittedName>
        <fullName evidence="2">Uncharacterized protein</fullName>
    </submittedName>
</protein>
<gene>
    <name evidence="2" type="ORF">M407DRAFT_17428</name>
</gene>
<sequence>MHNAEVIVARSTLLASCSRLFQEVGPWSLPAAPAPPRSQRQDSLSSSSSSEHYVGEADLTIPQADAEVFISITAGLFRVIKNLEESERRGAPPPVIVGLCETTPPWGWLEYYAEVENMVNGLVWKWDEIGPTAIRNSAKLTGMHQEEAIRKVLHVVRSNNLRQLNERHFDWENRRYPVLASARASPQSADIPLTVPRPSLQLEDARGVSGVIHQSRTPRLCTYEEMELAYYDNEEALATKRRELARRSTLAPILPLGYMKEALEKRLATGLTEPVEPIPDGLLAMLAPEPQEGCTFTEWLHEIRGRETPVPGRTDCRISQPTGNPGGMSSPNLNKPLPPTPSASMDAIPEEEAGFAIPPKANPTWSLAQQIHEFQDSSTSFNLFGGSPRTGGDH</sequence>